<accession>A0A0E3SFW3</accession>
<proteinExistence type="predicted"/>
<dbReference type="HOGENOM" id="CLU_080977_1_0_2"/>
<organism evidence="1 2">
    <name type="scientific">Methanosarcina horonobensis HB-1 = JCM 15518</name>
    <dbReference type="NCBI Taxonomy" id="1434110"/>
    <lineage>
        <taxon>Archaea</taxon>
        <taxon>Methanobacteriati</taxon>
        <taxon>Methanobacteriota</taxon>
        <taxon>Stenosarchaea group</taxon>
        <taxon>Methanomicrobia</taxon>
        <taxon>Methanosarcinales</taxon>
        <taxon>Methanosarcinaceae</taxon>
        <taxon>Methanosarcina</taxon>
    </lineage>
</organism>
<name>A0A0E3SFW3_9EURY</name>
<evidence type="ECO:0000313" key="2">
    <source>
        <dbReference type="Proteomes" id="UP000033101"/>
    </source>
</evidence>
<dbReference type="Pfam" id="PF04250">
    <property type="entry name" value="DUF429"/>
    <property type="match status" value="1"/>
</dbReference>
<sequence>MGKKVFVGVDGCRAGWFAVFLDETGKKECNWEIALFPEFSLLIDFLENNYRQAEPLILVDIPIGLKNGGSGERLSDIGARNILKTRKSSIFPIPRREAIYAETYEKACEINERLSEKRISKQAWNILPKIRDVDGFLVDNESFREKVREVGPEICFQSFAGFPMRYSKKKVEGFIERKEVLSNVFKSTDEIIEYALLKYRRKDLAKDDVLDALAAALTAKIGSRYGFVYVPEEPETDSRGLKIQMIYCECDFSSIDSVTFTQYQKSSFPQSKALLSADISNWSLNFPLFS</sequence>
<reference evidence="1 2" key="1">
    <citation type="submission" date="2014-07" db="EMBL/GenBank/DDBJ databases">
        <title>Methanogenic archaea and the global carbon cycle.</title>
        <authorList>
            <person name="Henriksen J.R."/>
            <person name="Luke J."/>
            <person name="Reinhart S."/>
            <person name="Benedict M.N."/>
            <person name="Youngblut N.D."/>
            <person name="Metcalf M.E."/>
            <person name="Whitaker R.J."/>
            <person name="Metcalf W.W."/>
        </authorList>
    </citation>
    <scope>NUCLEOTIDE SEQUENCE [LARGE SCALE GENOMIC DNA]</scope>
    <source>
        <strain evidence="1 2">HB-1</strain>
    </source>
</reference>
<keyword evidence="2" id="KW-1185">Reference proteome</keyword>
<dbReference type="AlphaFoldDB" id="A0A0E3SFW3"/>
<evidence type="ECO:0008006" key="3">
    <source>
        <dbReference type="Google" id="ProtNLM"/>
    </source>
</evidence>
<dbReference type="GeneID" id="24831162"/>
<evidence type="ECO:0000313" key="1">
    <source>
        <dbReference type="EMBL" id="AKB78418.1"/>
    </source>
</evidence>
<protein>
    <recommendedName>
        <fullName evidence="3">DUF429 domain-containing protein</fullName>
    </recommendedName>
</protein>
<dbReference type="PATRIC" id="fig|1434110.4.peg.2461"/>
<dbReference type="Proteomes" id="UP000033101">
    <property type="component" value="Chromosome"/>
</dbReference>
<dbReference type="InterPro" id="IPR007362">
    <property type="entry name" value="DUF429"/>
</dbReference>
<gene>
    <name evidence="1" type="ORF">MSHOH_1935</name>
</gene>
<dbReference type="KEGG" id="mhor:MSHOH_1935"/>
<dbReference type="EMBL" id="CP009516">
    <property type="protein sequence ID" value="AKB78418.1"/>
    <property type="molecule type" value="Genomic_DNA"/>
</dbReference>
<dbReference type="RefSeq" id="WP_338037929.1">
    <property type="nucleotide sequence ID" value="NZ_CP009516.1"/>
</dbReference>